<dbReference type="Pfam" id="PF13473">
    <property type="entry name" value="Cupredoxin_1"/>
    <property type="match status" value="1"/>
</dbReference>
<evidence type="ECO:0000256" key="1">
    <source>
        <dbReference type="SAM" id="SignalP"/>
    </source>
</evidence>
<protein>
    <recommendedName>
        <fullName evidence="2">EfeO-type cupredoxin-like domain-containing protein</fullName>
    </recommendedName>
</protein>
<evidence type="ECO:0000259" key="2">
    <source>
        <dbReference type="Pfam" id="PF13473"/>
    </source>
</evidence>
<feature type="signal peptide" evidence="1">
    <location>
        <begin position="1"/>
        <end position="25"/>
    </location>
</feature>
<dbReference type="AlphaFoldDB" id="K6YYQ3"/>
<dbReference type="EMBL" id="BAEO01000065">
    <property type="protein sequence ID" value="GAC21878.1"/>
    <property type="molecule type" value="Genomic_DNA"/>
</dbReference>
<keyword evidence="1" id="KW-0732">Signal</keyword>
<evidence type="ECO:0000313" key="4">
    <source>
        <dbReference type="Proteomes" id="UP000006327"/>
    </source>
</evidence>
<reference evidence="3 4" key="1">
    <citation type="journal article" date="2017" name="Antonie Van Leeuwenhoek">
        <title>Rhizobium rhizosphaerae sp. nov., a novel species isolated from rice rhizosphere.</title>
        <authorList>
            <person name="Zhao J.J."/>
            <person name="Zhang J."/>
            <person name="Zhang R.J."/>
            <person name="Zhang C.W."/>
            <person name="Yin H.Q."/>
            <person name="Zhang X.X."/>
        </authorList>
    </citation>
    <scope>NUCLEOTIDE SEQUENCE [LARGE SCALE GENOMIC DNA]</scope>
    <source>
        <strain evidence="3 4">BSs20135</strain>
    </source>
</reference>
<feature type="chain" id="PRO_5003897903" description="EfeO-type cupredoxin-like domain-containing protein" evidence="1">
    <location>
        <begin position="26"/>
        <end position="123"/>
    </location>
</feature>
<dbReference type="InterPro" id="IPR008972">
    <property type="entry name" value="Cupredoxin"/>
</dbReference>
<dbReference type="Proteomes" id="UP000006327">
    <property type="component" value="Unassembled WGS sequence"/>
</dbReference>
<dbReference type="eggNOG" id="COG4633">
    <property type="taxonomic scope" value="Bacteria"/>
</dbReference>
<feature type="domain" description="EfeO-type cupredoxin-like" evidence="2">
    <location>
        <begin position="15"/>
        <end position="112"/>
    </location>
</feature>
<dbReference type="SUPFAM" id="SSF49503">
    <property type="entry name" value="Cupredoxins"/>
    <property type="match status" value="1"/>
</dbReference>
<gene>
    <name evidence="3" type="ORF">GARC_4942</name>
</gene>
<dbReference type="STRING" id="493475.GARC_4942"/>
<evidence type="ECO:0000313" key="3">
    <source>
        <dbReference type="EMBL" id="GAC21878.1"/>
    </source>
</evidence>
<sequence length="123" mass="13913">MNKPVNKTFGCAALFFGLFCQSILAAVPEYHIQLKDHLFFPSRIIIPANQKVKLVIDNQDNTPEEFDSFSLNREKVIFAHRKAKIFIGPLKPGEYGFFGEYNPNTARGTVIVEHSKKESPDAN</sequence>
<keyword evidence="4" id="KW-1185">Reference proteome</keyword>
<proteinExistence type="predicted"/>
<name>K6YYQ3_9ALTE</name>
<organism evidence="3 4">
    <name type="scientific">Paraglaciecola arctica BSs20135</name>
    <dbReference type="NCBI Taxonomy" id="493475"/>
    <lineage>
        <taxon>Bacteria</taxon>
        <taxon>Pseudomonadati</taxon>
        <taxon>Pseudomonadota</taxon>
        <taxon>Gammaproteobacteria</taxon>
        <taxon>Alteromonadales</taxon>
        <taxon>Alteromonadaceae</taxon>
        <taxon>Paraglaciecola</taxon>
    </lineage>
</organism>
<comment type="caution">
    <text evidence="3">The sequence shown here is derived from an EMBL/GenBank/DDBJ whole genome shotgun (WGS) entry which is preliminary data.</text>
</comment>
<accession>K6YYQ3</accession>
<dbReference type="Gene3D" id="2.60.40.420">
    <property type="entry name" value="Cupredoxins - blue copper proteins"/>
    <property type="match status" value="1"/>
</dbReference>
<dbReference type="InterPro" id="IPR028096">
    <property type="entry name" value="EfeO_Cupredoxin"/>
</dbReference>